<dbReference type="InterPro" id="IPR054542">
    <property type="entry name" value="Cys_met_metab_PP"/>
</dbReference>
<name>A0ABQ6GG56_9BACL</name>
<dbReference type="Gene3D" id="3.90.1150.10">
    <property type="entry name" value="Aspartate Aminotransferase, domain 1"/>
    <property type="match status" value="1"/>
</dbReference>
<dbReference type="PIRSF" id="PIRSF001434">
    <property type="entry name" value="CGS"/>
    <property type="match status" value="1"/>
</dbReference>
<keyword evidence="4 5" id="KW-0663">Pyridoxal phosphate</keyword>
<evidence type="ECO:0000313" key="6">
    <source>
        <dbReference type="EMBL" id="GLX69203.1"/>
    </source>
</evidence>
<dbReference type="Pfam" id="PF01053">
    <property type="entry name" value="Cys_Met_Meta_PP"/>
    <property type="match status" value="1"/>
</dbReference>
<dbReference type="PANTHER" id="PTHR43797">
    <property type="entry name" value="HOMOCYSTEINE/CYSTEINE SYNTHASE"/>
    <property type="match status" value="1"/>
</dbReference>
<dbReference type="PROSITE" id="PS00868">
    <property type="entry name" value="CYS_MET_METAB_PP"/>
    <property type="match status" value="1"/>
</dbReference>
<organism evidence="6 7">
    <name type="scientific">Paenibacillus glycanilyticus</name>
    <dbReference type="NCBI Taxonomy" id="126569"/>
    <lineage>
        <taxon>Bacteria</taxon>
        <taxon>Bacillati</taxon>
        <taxon>Bacillota</taxon>
        <taxon>Bacilli</taxon>
        <taxon>Bacillales</taxon>
        <taxon>Paenibacillaceae</taxon>
        <taxon>Paenibacillus</taxon>
    </lineage>
</organism>
<reference evidence="6 7" key="1">
    <citation type="submission" date="2023-03" db="EMBL/GenBank/DDBJ databases">
        <title>Draft genome sequence of the bacteria which degrade cell wall of Tricholomamatutake.</title>
        <authorList>
            <person name="Konishi Y."/>
            <person name="Fukuta Y."/>
            <person name="Shirasaka N."/>
        </authorList>
    </citation>
    <scope>NUCLEOTIDE SEQUENCE [LARGE SCALE GENOMIC DNA]</scope>
    <source>
        <strain evidence="7">mu1</strain>
    </source>
</reference>
<dbReference type="Proteomes" id="UP001157114">
    <property type="component" value="Unassembled WGS sequence"/>
</dbReference>
<keyword evidence="7" id="KW-1185">Reference proteome</keyword>
<dbReference type="EMBL" id="BSSQ01000014">
    <property type="protein sequence ID" value="GLX69203.1"/>
    <property type="molecule type" value="Genomic_DNA"/>
</dbReference>
<dbReference type="RefSeq" id="WP_284239981.1">
    <property type="nucleotide sequence ID" value="NZ_BSSQ01000014.1"/>
</dbReference>
<dbReference type="InterPro" id="IPR006235">
    <property type="entry name" value="OAc-hSer/O-AcSer_sulfhydrylase"/>
</dbReference>
<dbReference type="Gene3D" id="3.40.640.10">
    <property type="entry name" value="Type I PLP-dependent aspartate aminotransferase-like (Major domain)"/>
    <property type="match status" value="1"/>
</dbReference>
<accession>A0ABQ6GG56</accession>
<dbReference type="CDD" id="cd00614">
    <property type="entry name" value="CGS_like"/>
    <property type="match status" value="1"/>
</dbReference>
<evidence type="ECO:0000256" key="1">
    <source>
        <dbReference type="ARBA" id="ARBA00001933"/>
    </source>
</evidence>
<dbReference type="InterPro" id="IPR000277">
    <property type="entry name" value="Cys/Met-Metab_PyrdxlP-dep_enz"/>
</dbReference>
<dbReference type="SUPFAM" id="SSF53383">
    <property type="entry name" value="PLP-dependent transferases"/>
    <property type="match status" value="1"/>
</dbReference>
<comment type="similarity">
    <text evidence="2 5">Belongs to the trans-sulfuration enzymes family.</text>
</comment>
<dbReference type="InterPro" id="IPR015422">
    <property type="entry name" value="PyrdxlP-dep_Trfase_small"/>
</dbReference>
<evidence type="ECO:0000313" key="7">
    <source>
        <dbReference type="Proteomes" id="UP001157114"/>
    </source>
</evidence>
<dbReference type="NCBIfam" id="TIGR01326">
    <property type="entry name" value="OAH_OAS_sulfhy"/>
    <property type="match status" value="1"/>
</dbReference>
<dbReference type="InterPro" id="IPR015424">
    <property type="entry name" value="PyrdxlP-dep_Trfase"/>
</dbReference>
<evidence type="ECO:0000256" key="5">
    <source>
        <dbReference type="RuleBase" id="RU362118"/>
    </source>
</evidence>
<comment type="caution">
    <text evidence="6">The sequence shown here is derived from an EMBL/GenBank/DDBJ whole genome shotgun (WGS) entry which is preliminary data.</text>
</comment>
<protein>
    <submittedName>
        <fullName evidence="6">O-acetylhomoserine aminocarboxypropyltransferase</fullName>
    </submittedName>
</protein>
<gene>
    <name evidence="6" type="ORF">MU1_35480</name>
</gene>
<dbReference type="NCBIfam" id="NF006096">
    <property type="entry name" value="PRK08248.1"/>
    <property type="match status" value="1"/>
</dbReference>
<dbReference type="PANTHER" id="PTHR43797:SF2">
    <property type="entry name" value="HOMOCYSTEINE_CYSTEINE SYNTHASE"/>
    <property type="match status" value="1"/>
</dbReference>
<dbReference type="InterPro" id="IPR015421">
    <property type="entry name" value="PyrdxlP-dep_Trfase_major"/>
</dbReference>
<evidence type="ECO:0000256" key="4">
    <source>
        <dbReference type="ARBA" id="ARBA00022898"/>
    </source>
</evidence>
<proteinExistence type="inferred from homology"/>
<keyword evidence="3" id="KW-0808">Transferase</keyword>
<evidence type="ECO:0000256" key="3">
    <source>
        <dbReference type="ARBA" id="ARBA00022679"/>
    </source>
</evidence>
<sequence length="434" mass="46435">MSNQEQNKRSLDTLAVHGGQEIDPTTFARAVPIYQTTSYGFRDTDHAANLFSLQEFGNIYTRLMNPTTDVFEKRVAELEGAPAALAVASGQAAITYSIMNIAGAGDEIVSATSLYGGTYNLFSTTLPKLGIQVKFVDPSNPENFRGAITERTKALYAETVGNPKGDVLDIEAVAAIAHEHGIPLIVDNTFPSPYLLRPIEHGADIVVHSATKFIGGHGTSIGGVIVDGGRFDWSASGKFPGLTTPDPSYHGVVYTEAVGPIAYIIKARVQLLRDMGAALSPFNSFLLLQGLETIHLRMERHSSNALAVAQFLETHEAVEWVSYPGLESHPSYKLALKYLPDGQGAILTFGIKGGIEAGKKVINNVKLFSHLANVGDSKSLIIHPASTTHQQLSAEEQEAAGVTSGLIRLSIGTEGIKDILADLDQALRGSQLNS</sequence>
<comment type="cofactor">
    <cofactor evidence="1 5">
        <name>pyridoxal 5'-phosphate</name>
        <dbReference type="ChEBI" id="CHEBI:597326"/>
    </cofactor>
</comment>
<evidence type="ECO:0000256" key="2">
    <source>
        <dbReference type="ARBA" id="ARBA00009077"/>
    </source>
</evidence>